<dbReference type="EMBL" id="GG662666">
    <property type="protein sequence ID" value="EAR97270.1"/>
    <property type="molecule type" value="Genomic_DNA"/>
</dbReference>
<dbReference type="SMART" id="SM00698">
    <property type="entry name" value="MORN"/>
    <property type="match status" value="3"/>
</dbReference>
<dbReference type="AlphaFoldDB" id="I7MJW9"/>
<feature type="region of interest" description="Disordered" evidence="3">
    <location>
        <begin position="166"/>
        <end position="193"/>
    </location>
</feature>
<feature type="region of interest" description="Disordered" evidence="3">
    <location>
        <begin position="119"/>
        <end position="146"/>
    </location>
</feature>
<reference evidence="5" key="1">
    <citation type="journal article" date="2006" name="PLoS Biol.">
        <title>Macronuclear genome sequence of the ciliate Tetrahymena thermophila, a model eukaryote.</title>
        <authorList>
            <person name="Eisen J.A."/>
            <person name="Coyne R.S."/>
            <person name="Wu M."/>
            <person name="Wu D."/>
            <person name="Thiagarajan M."/>
            <person name="Wortman J.R."/>
            <person name="Badger J.H."/>
            <person name="Ren Q."/>
            <person name="Amedeo P."/>
            <person name="Jones K.M."/>
            <person name="Tallon L.J."/>
            <person name="Delcher A.L."/>
            <person name="Salzberg S.L."/>
            <person name="Silva J.C."/>
            <person name="Haas B.J."/>
            <person name="Majoros W.H."/>
            <person name="Farzad M."/>
            <person name="Carlton J.M."/>
            <person name="Smith R.K. Jr."/>
            <person name="Garg J."/>
            <person name="Pearlman R.E."/>
            <person name="Karrer K.M."/>
            <person name="Sun L."/>
            <person name="Manning G."/>
            <person name="Elde N.C."/>
            <person name="Turkewitz A.P."/>
            <person name="Asai D.J."/>
            <person name="Wilkes D.E."/>
            <person name="Wang Y."/>
            <person name="Cai H."/>
            <person name="Collins K."/>
            <person name="Stewart B.A."/>
            <person name="Lee S.R."/>
            <person name="Wilamowska K."/>
            <person name="Weinberg Z."/>
            <person name="Ruzzo W.L."/>
            <person name="Wloga D."/>
            <person name="Gaertig J."/>
            <person name="Frankel J."/>
            <person name="Tsao C.-C."/>
            <person name="Gorovsky M.A."/>
            <person name="Keeling P.J."/>
            <person name="Waller R.F."/>
            <person name="Patron N.J."/>
            <person name="Cherry J.M."/>
            <person name="Stover N.A."/>
            <person name="Krieger C.J."/>
            <person name="del Toro C."/>
            <person name="Ryder H.F."/>
            <person name="Williamson S.C."/>
            <person name="Barbeau R.A."/>
            <person name="Hamilton E.P."/>
            <person name="Orias E."/>
        </authorList>
    </citation>
    <scope>NUCLEOTIDE SEQUENCE [LARGE SCALE GENOMIC DNA]</scope>
    <source>
        <strain evidence="5">SB210</strain>
    </source>
</reference>
<dbReference type="RefSeq" id="XP_001017515.1">
    <property type="nucleotide sequence ID" value="XM_001017515.2"/>
</dbReference>
<feature type="coiled-coil region" evidence="2">
    <location>
        <begin position="431"/>
        <end position="458"/>
    </location>
</feature>
<dbReference type="SUPFAM" id="SSF82185">
    <property type="entry name" value="Histone H3 K4-specific methyltransferase SET7/9 N-terminal domain"/>
    <property type="match status" value="1"/>
</dbReference>
<organism evidence="4 5">
    <name type="scientific">Tetrahymena thermophila (strain SB210)</name>
    <dbReference type="NCBI Taxonomy" id="312017"/>
    <lineage>
        <taxon>Eukaryota</taxon>
        <taxon>Sar</taxon>
        <taxon>Alveolata</taxon>
        <taxon>Ciliophora</taxon>
        <taxon>Intramacronucleata</taxon>
        <taxon>Oligohymenophorea</taxon>
        <taxon>Hymenostomatida</taxon>
        <taxon>Tetrahymenina</taxon>
        <taxon>Tetrahymenidae</taxon>
        <taxon>Tetrahymena</taxon>
    </lineage>
</organism>
<protein>
    <submittedName>
        <fullName evidence="4">MORN motif protein</fullName>
    </submittedName>
</protein>
<evidence type="ECO:0000313" key="4">
    <source>
        <dbReference type="EMBL" id="EAR97270.1"/>
    </source>
</evidence>
<dbReference type="HOGENOM" id="CLU_437153_0_0_1"/>
<dbReference type="KEGG" id="tet:TTHERM_00334470"/>
<dbReference type="OrthoDB" id="377104at2759"/>
<keyword evidence="1" id="KW-0677">Repeat</keyword>
<evidence type="ECO:0000313" key="5">
    <source>
        <dbReference type="Proteomes" id="UP000009168"/>
    </source>
</evidence>
<evidence type="ECO:0000256" key="1">
    <source>
        <dbReference type="ARBA" id="ARBA00022737"/>
    </source>
</evidence>
<dbReference type="InterPro" id="IPR003409">
    <property type="entry name" value="MORN"/>
</dbReference>
<feature type="region of interest" description="Disordered" evidence="3">
    <location>
        <begin position="1"/>
        <end position="51"/>
    </location>
</feature>
<dbReference type="eggNOG" id="KOG0231">
    <property type="taxonomic scope" value="Eukaryota"/>
</dbReference>
<feature type="coiled-coil region" evidence="2">
    <location>
        <begin position="320"/>
        <end position="354"/>
    </location>
</feature>
<dbReference type="PANTHER" id="PTHR43215">
    <property type="entry name" value="RADIAL SPOKE HEAD 1 HOMOLOG"/>
    <property type="match status" value="1"/>
</dbReference>
<proteinExistence type="predicted"/>
<feature type="compositionally biased region" description="Polar residues" evidence="3">
    <location>
        <begin position="119"/>
        <end position="142"/>
    </location>
</feature>
<dbReference type="Proteomes" id="UP000009168">
    <property type="component" value="Unassembled WGS sequence"/>
</dbReference>
<evidence type="ECO:0000256" key="3">
    <source>
        <dbReference type="SAM" id="MobiDB-lite"/>
    </source>
</evidence>
<dbReference type="GeneID" id="7838538"/>
<dbReference type="Pfam" id="PF02493">
    <property type="entry name" value="MORN"/>
    <property type="match status" value="3"/>
</dbReference>
<dbReference type="InParanoid" id="I7MJW9"/>
<feature type="compositionally biased region" description="Polar residues" evidence="3">
    <location>
        <begin position="21"/>
        <end position="49"/>
    </location>
</feature>
<keyword evidence="5" id="KW-1185">Reference proteome</keyword>
<sequence>MIETESQENSELLPSKPRQRSPLQIPSTSDSSPQIQQIAAKQSNTQSAKDQQEKILQEQIQFSDFQNATPSNDSLYQIQQQLSKINSSKSACAAIKAAVDFVQHNQFCKRHSIALSPSLSQKSNNRSSITNQMNATNNSNAQAGGEIDSSIDTFQNRNKLKHQISKVDNNQKKQLQNNNLDHSKQNKVMNQNNTSVPLCGSLTQVENNDHSSDYLSSAESDSSESSSEEYIHQCQKKLLGLNRSKNTSSDSTNASSSHNQQFQTISQQQQYPLQFVCVELNCTEEFKYCCVKCLSSGGHENHQAICVKTINQQIQSQLKMNKLSSVKQKIDQLFDNLEEKLKQCRHILNNQFNEAQSNLQQEAESALNPKASLEQKVQIWKAYYQSEQAIIMEHLNFILEKSDLFFNQIGSRIVNLNPKQLLHIKQNTKYDILFQQQLKSIEQELQKAESNLSSRAKQALAALPQFNFQSEELENSSAVSIKKFEYPERIEFCQVDKKGEQNGRCLIFWKDGAYRVGYHRGGYSQGICRMVWENGNVYQGEYVNDCKQGQGFFIKYSDNTTYFGSFEQDAKNGYGIEYYPNNTQYVGEFKNWKTHGIGKLIQTDSKKVIYEGKWKNGKFVDHVSSL</sequence>
<evidence type="ECO:0000256" key="2">
    <source>
        <dbReference type="SAM" id="Coils"/>
    </source>
</evidence>
<accession>I7MJW9</accession>
<name>I7MJW9_TETTS</name>
<keyword evidence="2" id="KW-0175">Coiled coil</keyword>
<gene>
    <name evidence="4" type="ORF">TTHERM_00334470</name>
</gene>
<dbReference type="PANTHER" id="PTHR43215:SF14">
    <property type="entry name" value="RADIAL SPOKE HEAD 1 HOMOLOG"/>
    <property type="match status" value="1"/>
</dbReference>
<dbReference type="Gene3D" id="2.20.110.10">
    <property type="entry name" value="Histone H3 K4-specific methyltransferase SET7/9 N-terminal domain"/>
    <property type="match status" value="1"/>
</dbReference>